<evidence type="ECO:0000313" key="12">
    <source>
        <dbReference type="Proteomes" id="UP000078390"/>
    </source>
</evidence>
<dbReference type="SUPFAM" id="SSF54814">
    <property type="entry name" value="Prokaryotic type KH domain (KH-domain type II)"/>
    <property type="match status" value="1"/>
</dbReference>
<organism evidence="11 12">
    <name type="scientific">Thermosulfurimonas dismutans</name>
    <dbReference type="NCBI Taxonomy" id="999894"/>
    <lineage>
        <taxon>Bacteria</taxon>
        <taxon>Pseudomonadati</taxon>
        <taxon>Thermodesulfobacteriota</taxon>
        <taxon>Thermodesulfobacteria</taxon>
        <taxon>Thermodesulfobacteriales</taxon>
        <taxon>Thermodesulfobacteriaceae</taxon>
        <taxon>Thermosulfurimonas</taxon>
    </lineage>
</organism>
<dbReference type="InterPro" id="IPR001351">
    <property type="entry name" value="Ribosomal_uS3_C"/>
</dbReference>
<dbReference type="GO" id="GO:0003729">
    <property type="term" value="F:mRNA binding"/>
    <property type="evidence" value="ECO:0007669"/>
    <property type="project" value="UniProtKB-UniRule"/>
</dbReference>
<dbReference type="SUPFAM" id="SSF54821">
    <property type="entry name" value="Ribosomal protein S3 C-terminal domain"/>
    <property type="match status" value="1"/>
</dbReference>
<evidence type="ECO:0000256" key="3">
    <source>
        <dbReference type="ARBA" id="ARBA00022884"/>
    </source>
</evidence>
<dbReference type="Pfam" id="PF07650">
    <property type="entry name" value="KH_2"/>
    <property type="match status" value="1"/>
</dbReference>
<dbReference type="AlphaFoldDB" id="A0A179D5Q4"/>
<evidence type="ECO:0000256" key="8">
    <source>
        <dbReference type="HAMAP-Rule" id="MF_01309"/>
    </source>
</evidence>
<dbReference type="InterPro" id="IPR004087">
    <property type="entry name" value="KH_dom"/>
</dbReference>
<dbReference type="GO" id="GO:0022627">
    <property type="term" value="C:cytosolic small ribosomal subunit"/>
    <property type="evidence" value="ECO:0007669"/>
    <property type="project" value="TreeGrafter"/>
</dbReference>
<dbReference type="Proteomes" id="UP000078390">
    <property type="component" value="Unassembled WGS sequence"/>
</dbReference>
<dbReference type="InterPro" id="IPR015946">
    <property type="entry name" value="KH_dom-like_a/b"/>
</dbReference>
<dbReference type="PANTHER" id="PTHR11760:SF19">
    <property type="entry name" value="SMALL RIBOSOMAL SUBUNIT PROTEIN US3C"/>
    <property type="match status" value="1"/>
</dbReference>
<dbReference type="PATRIC" id="fig|999894.6.peg.709"/>
<dbReference type="InterPro" id="IPR036419">
    <property type="entry name" value="Ribosomal_S3_C_sf"/>
</dbReference>
<keyword evidence="3 8" id="KW-0694">RNA-binding</keyword>
<dbReference type="Gene3D" id="3.30.300.20">
    <property type="match status" value="1"/>
</dbReference>
<dbReference type="PANTHER" id="PTHR11760">
    <property type="entry name" value="30S/40S RIBOSOMAL PROTEIN S3"/>
    <property type="match status" value="1"/>
</dbReference>
<dbReference type="InterPro" id="IPR004044">
    <property type="entry name" value="KH_dom_type_2"/>
</dbReference>
<keyword evidence="12" id="KW-1185">Reference proteome</keyword>
<comment type="similarity">
    <text evidence="1 8 9">Belongs to the universal ribosomal protein uS3 family.</text>
</comment>
<evidence type="ECO:0000256" key="4">
    <source>
        <dbReference type="ARBA" id="ARBA00022980"/>
    </source>
</evidence>
<evidence type="ECO:0000256" key="9">
    <source>
        <dbReference type="RuleBase" id="RU003624"/>
    </source>
</evidence>
<evidence type="ECO:0000256" key="7">
    <source>
        <dbReference type="ARBA" id="ARBA00035257"/>
    </source>
</evidence>
<reference evidence="11 12" key="1">
    <citation type="submission" date="2016-04" db="EMBL/GenBank/DDBJ databases">
        <title>Genome analysis of Thermosulfurimonas dismutans, the first thermophilic sulfur-disproportionating bacterium of the phylum Thermodesulfobacteria.</title>
        <authorList>
            <person name="Mardanov A.V."/>
            <person name="Beletsky A.V."/>
            <person name="Kadnikov V.V."/>
            <person name="Slobodkin A.I."/>
            <person name="Ravin N.V."/>
        </authorList>
    </citation>
    <scope>NUCLEOTIDE SEQUENCE [LARGE SCALE GENOMIC DNA]</scope>
    <source>
        <strain evidence="11 12">S95</strain>
    </source>
</reference>
<sequence>MGQKVNPIGLRIGITRTWDSRWFSKGKEFAEAVKEDYEIRKHIKDKLKHAGISKIEIERAANRVRVIIHTARPGIVIGKKGAEIEKLKEDLIRLTKGKEIVIDIQEVRRPELEAQLVAENIAVQLERRVSFRRAMKRAVALALRFGAQGIRVQCKGRLGGAEIARKEWYREGRVPLHTLRADVDYGFAEALTKYGVIGVKVWIFKGEVLPEKGGAGETITI</sequence>
<protein>
    <recommendedName>
        <fullName evidence="7 8">Small ribosomal subunit protein uS3</fullName>
    </recommendedName>
</protein>
<evidence type="ECO:0000256" key="2">
    <source>
        <dbReference type="ARBA" id="ARBA00022730"/>
    </source>
</evidence>
<evidence type="ECO:0000256" key="6">
    <source>
        <dbReference type="ARBA" id="ARBA00024998"/>
    </source>
</evidence>
<comment type="caution">
    <text evidence="11">The sequence shown here is derived from an EMBL/GenBank/DDBJ whole genome shotgun (WGS) entry which is preliminary data.</text>
</comment>
<dbReference type="FunFam" id="3.30.1140.32:FF:000002">
    <property type="entry name" value="30S ribosomal protein S3"/>
    <property type="match status" value="1"/>
</dbReference>
<keyword evidence="4 8" id="KW-0689">Ribosomal protein</keyword>
<dbReference type="GO" id="GO:0003735">
    <property type="term" value="F:structural constituent of ribosome"/>
    <property type="evidence" value="ECO:0007669"/>
    <property type="project" value="InterPro"/>
</dbReference>
<comment type="subunit">
    <text evidence="8">Part of the 30S ribosomal subunit. Forms a tight complex with proteins S10 and S14.</text>
</comment>
<evidence type="ECO:0000256" key="1">
    <source>
        <dbReference type="ARBA" id="ARBA00010761"/>
    </source>
</evidence>
<evidence type="ECO:0000259" key="10">
    <source>
        <dbReference type="PROSITE" id="PS50823"/>
    </source>
</evidence>
<dbReference type="OrthoDB" id="9806396at2"/>
<dbReference type="Gene3D" id="3.30.1140.32">
    <property type="entry name" value="Ribosomal protein S3, C-terminal domain"/>
    <property type="match status" value="1"/>
</dbReference>
<dbReference type="InterPro" id="IPR018280">
    <property type="entry name" value="Ribosomal_uS3_CS"/>
</dbReference>
<dbReference type="RefSeq" id="WP_068669391.1">
    <property type="nucleotide sequence ID" value="NZ_LWLG01000003.1"/>
</dbReference>
<accession>A0A179D5Q4</accession>
<name>A0A179D5Q4_9BACT</name>
<dbReference type="FunFam" id="3.30.300.20:FF:000001">
    <property type="entry name" value="30S ribosomal protein S3"/>
    <property type="match status" value="1"/>
</dbReference>
<dbReference type="PROSITE" id="PS50823">
    <property type="entry name" value="KH_TYPE_2"/>
    <property type="match status" value="1"/>
</dbReference>
<gene>
    <name evidence="8" type="primary">rpsC</name>
    <name evidence="11" type="ORF">TDIS_0711</name>
</gene>
<dbReference type="Pfam" id="PF00189">
    <property type="entry name" value="Ribosomal_S3_C"/>
    <property type="match status" value="1"/>
</dbReference>
<dbReference type="InterPro" id="IPR057258">
    <property type="entry name" value="Ribosomal_uS3"/>
</dbReference>
<dbReference type="EMBL" id="LWLG01000003">
    <property type="protein sequence ID" value="OAQ21059.1"/>
    <property type="molecule type" value="Genomic_DNA"/>
</dbReference>
<dbReference type="NCBIfam" id="TIGR01009">
    <property type="entry name" value="rpsC_bact"/>
    <property type="match status" value="1"/>
</dbReference>
<dbReference type="InterPro" id="IPR005704">
    <property type="entry name" value="Ribosomal_uS3_bac-typ"/>
</dbReference>
<dbReference type="SMART" id="SM00322">
    <property type="entry name" value="KH"/>
    <property type="match status" value="1"/>
</dbReference>
<comment type="function">
    <text evidence="6 8">Binds the lower part of the 30S subunit head. Binds mRNA in the 70S ribosome, positioning it for translation.</text>
</comment>
<dbReference type="InterPro" id="IPR009019">
    <property type="entry name" value="KH_sf_prok-type"/>
</dbReference>
<evidence type="ECO:0000256" key="5">
    <source>
        <dbReference type="ARBA" id="ARBA00023274"/>
    </source>
</evidence>
<feature type="domain" description="KH type-2" evidence="10">
    <location>
        <begin position="39"/>
        <end position="108"/>
    </location>
</feature>
<dbReference type="HAMAP" id="MF_01309_B">
    <property type="entry name" value="Ribosomal_uS3_B"/>
    <property type="match status" value="1"/>
</dbReference>
<dbReference type="GO" id="GO:0006412">
    <property type="term" value="P:translation"/>
    <property type="evidence" value="ECO:0007669"/>
    <property type="project" value="UniProtKB-UniRule"/>
</dbReference>
<dbReference type="PROSITE" id="PS00548">
    <property type="entry name" value="RIBOSOMAL_S3"/>
    <property type="match status" value="1"/>
</dbReference>
<dbReference type="STRING" id="999894.TDIS_0711"/>
<dbReference type="CDD" id="cd02412">
    <property type="entry name" value="KH-II_30S_S3"/>
    <property type="match status" value="1"/>
</dbReference>
<dbReference type="GO" id="GO:0019843">
    <property type="term" value="F:rRNA binding"/>
    <property type="evidence" value="ECO:0007669"/>
    <property type="project" value="UniProtKB-UniRule"/>
</dbReference>
<evidence type="ECO:0000313" key="11">
    <source>
        <dbReference type="EMBL" id="OAQ21059.1"/>
    </source>
</evidence>
<keyword evidence="5 8" id="KW-0687">Ribonucleoprotein</keyword>
<keyword evidence="2 8" id="KW-0699">rRNA-binding</keyword>
<proteinExistence type="inferred from homology"/>